<feature type="domain" description="Cation/H+ exchanger transmembrane" evidence="9">
    <location>
        <begin position="69"/>
        <end position="446"/>
    </location>
</feature>
<dbReference type="InterPro" id="IPR006153">
    <property type="entry name" value="Cation/H_exchanger_TM"/>
</dbReference>
<dbReference type="RefSeq" id="XP_008731493.1">
    <property type="nucleotide sequence ID" value="XM_008733271.1"/>
</dbReference>
<feature type="transmembrane region" description="Helical" evidence="8">
    <location>
        <begin position="140"/>
        <end position="165"/>
    </location>
</feature>
<dbReference type="Pfam" id="PF00999">
    <property type="entry name" value="Na_H_Exchanger"/>
    <property type="match status" value="1"/>
</dbReference>
<evidence type="ECO:0000256" key="5">
    <source>
        <dbReference type="ARBA" id="ARBA00023065"/>
    </source>
</evidence>
<feature type="compositionally biased region" description="Low complexity" evidence="7">
    <location>
        <begin position="913"/>
        <end position="930"/>
    </location>
</feature>
<dbReference type="Proteomes" id="UP000030678">
    <property type="component" value="Unassembled WGS sequence"/>
</dbReference>
<dbReference type="GeneID" id="19987459"/>
<keyword evidence="2" id="KW-0813">Transport</keyword>
<feature type="region of interest" description="Disordered" evidence="7">
    <location>
        <begin position="522"/>
        <end position="544"/>
    </location>
</feature>
<evidence type="ECO:0000256" key="7">
    <source>
        <dbReference type="SAM" id="MobiDB-lite"/>
    </source>
</evidence>
<evidence type="ECO:0000256" key="2">
    <source>
        <dbReference type="ARBA" id="ARBA00022448"/>
    </source>
</evidence>
<dbReference type="GO" id="GO:1902600">
    <property type="term" value="P:proton transmembrane transport"/>
    <property type="evidence" value="ECO:0007669"/>
    <property type="project" value="InterPro"/>
</dbReference>
<evidence type="ECO:0000256" key="8">
    <source>
        <dbReference type="SAM" id="Phobius"/>
    </source>
</evidence>
<dbReference type="PANTHER" id="PTHR32468:SF0">
    <property type="entry name" value="K(+)_H(+) ANTIPORTER 1"/>
    <property type="match status" value="1"/>
</dbReference>
<dbReference type="EMBL" id="KB822709">
    <property type="protein sequence ID" value="ETI19951.1"/>
    <property type="molecule type" value="Genomic_DNA"/>
</dbReference>
<comment type="subcellular location">
    <subcellularLocation>
        <location evidence="1">Membrane</location>
        <topology evidence="1">Multi-pass membrane protein</topology>
    </subcellularLocation>
</comment>
<dbReference type="OrthoDB" id="2687058at2759"/>
<feature type="compositionally biased region" description="Gly residues" evidence="7">
    <location>
        <begin position="895"/>
        <end position="912"/>
    </location>
</feature>
<feature type="transmembrane region" description="Helical" evidence="8">
    <location>
        <begin position="177"/>
        <end position="202"/>
    </location>
</feature>
<feature type="transmembrane region" description="Helical" evidence="8">
    <location>
        <begin position="364"/>
        <end position="385"/>
    </location>
</feature>
<dbReference type="PANTHER" id="PTHR32468">
    <property type="entry name" value="CATION/H + ANTIPORTER"/>
    <property type="match status" value="1"/>
</dbReference>
<proteinExistence type="predicted"/>
<dbReference type="AlphaFoldDB" id="V9CZY6"/>
<evidence type="ECO:0000256" key="6">
    <source>
        <dbReference type="ARBA" id="ARBA00023136"/>
    </source>
</evidence>
<accession>V9CZY6</accession>
<keyword evidence="4 8" id="KW-1133">Transmembrane helix</keyword>
<protein>
    <recommendedName>
        <fullName evidence="9">Cation/H+ exchanger transmembrane domain-containing protein</fullName>
    </recommendedName>
</protein>
<organism evidence="10">
    <name type="scientific">Cladophialophora carrionii CBS 160.54</name>
    <dbReference type="NCBI Taxonomy" id="1279043"/>
    <lineage>
        <taxon>Eukaryota</taxon>
        <taxon>Fungi</taxon>
        <taxon>Dikarya</taxon>
        <taxon>Ascomycota</taxon>
        <taxon>Pezizomycotina</taxon>
        <taxon>Eurotiomycetes</taxon>
        <taxon>Chaetothyriomycetidae</taxon>
        <taxon>Chaetothyriales</taxon>
        <taxon>Herpotrichiellaceae</taxon>
        <taxon>Cladophialophora</taxon>
    </lineage>
</organism>
<feature type="transmembrane region" description="Helical" evidence="8">
    <location>
        <begin position="339"/>
        <end position="358"/>
    </location>
</feature>
<keyword evidence="6 8" id="KW-0472">Membrane</keyword>
<dbReference type="GO" id="GO:0015297">
    <property type="term" value="F:antiporter activity"/>
    <property type="evidence" value="ECO:0007669"/>
    <property type="project" value="InterPro"/>
</dbReference>
<sequence>MATATVTEFVTRTVNATAATSSAANRATPQGGVFEHVNPSHYDPKNPIILFIIQAAIVIIMTRIIHWPLALLRQPRVIAEVLTGILLGPSVMGRIPGFTTHIFPTESMPAFTLAANLGLVLFLFLVGLEVDLRFLASNWRIALSVGALGMAIPFGLGCAIAWGLYRDFRSDAGLAPISFGVYMLFIGVAMAITAFPVLCRILTSLKLLGTPVGVIVLSAGVGNDVVGWILLALCVALVNSGAGLTALWILLVAVGYILFLVFLVKPIMMWFLRRTGSLANGPTQTVVALTILLVLASAFFTGIIGIHPIFGAFIIGLLLPHEGGFAIKLTEKIEDLVSVLFLPLYFALSGLSTNLGLLNNGLTWGYVVGVCAIAFFAKIAGGTLAARLNGLVWRESFTIGVLMSCKGLVELIVLNIGLQAKILSTRTFTIFVVMALITTFATTPLTVWLYPPSYQRKLELWKQGKIDWDGNPIQRADDDDTDSGEADKLRKTDVARRILVYLRLDGLPSLFTMVSLFAQKPEPAEPPHVPTTATGHGLDNNPQDEPPVMKNAHALSSVATLRRPLQVHGLRLMELTERNSSVMRVAEIEEFAGRDPVIKAFGTFGQSRDIAVGGQIAVVPDYSFSGTLISRARDLASDLVLIPWSETGTLSEYPSLFDTKPGDPLANKQFSTLAAEMFDKARSLCHVGVVLDKSILCTPPGNGANAGYTSGSKPESPVAERPNRQLSRTLTGISLGGDYMNSTVHFKLPDSGRYRLVALYQPDGEDDLFGVRLGLQLAKNDLVDLKILCVRSGDSDVDVDPPAHDDDKNHHHHDHRRHHDVNKVRSPKTPTDYEFDVLRSSISTSESSARVTVLDVDVPALEALTTALSEPSSAETLLILGRGSHYAAAAAGPAARGGGGGGGGGDTGGMSGSGVLSPSGPSTLSSSSFSPREDSRTLGPLATRVVRLIRDRQIGASVLVVQAKRDVEAHAAEAFGGFGGFGGPPSLKDGRGLALTRKLTQMSED</sequence>
<dbReference type="GO" id="GO:0016020">
    <property type="term" value="C:membrane"/>
    <property type="evidence" value="ECO:0007669"/>
    <property type="project" value="UniProtKB-SubCell"/>
</dbReference>
<evidence type="ECO:0000256" key="1">
    <source>
        <dbReference type="ARBA" id="ARBA00004141"/>
    </source>
</evidence>
<dbReference type="VEuPathDB" id="FungiDB:G647_08966"/>
<dbReference type="InterPro" id="IPR038770">
    <property type="entry name" value="Na+/solute_symporter_sf"/>
</dbReference>
<dbReference type="InterPro" id="IPR050794">
    <property type="entry name" value="CPA2_transporter"/>
</dbReference>
<dbReference type="HOGENOM" id="CLU_005126_10_0_1"/>
<dbReference type="Gene3D" id="1.20.1530.20">
    <property type="match status" value="1"/>
</dbReference>
<feature type="compositionally biased region" description="Basic residues" evidence="7">
    <location>
        <begin position="810"/>
        <end position="820"/>
    </location>
</feature>
<feature type="region of interest" description="Disordered" evidence="7">
    <location>
        <begin position="796"/>
        <end position="830"/>
    </location>
</feature>
<keyword evidence="5" id="KW-0406">Ion transport</keyword>
<evidence type="ECO:0000256" key="4">
    <source>
        <dbReference type="ARBA" id="ARBA00022989"/>
    </source>
</evidence>
<feature type="transmembrane region" description="Helical" evidence="8">
    <location>
        <begin position="77"/>
        <end position="96"/>
    </location>
</feature>
<reference evidence="10" key="1">
    <citation type="submission" date="2013-03" db="EMBL/GenBank/DDBJ databases">
        <title>The Genome Sequence of Cladophialophora carrionii CBS 160.54.</title>
        <authorList>
            <consortium name="The Broad Institute Genomics Platform"/>
            <person name="Cuomo C."/>
            <person name="de Hoog S."/>
            <person name="Gorbushina A."/>
            <person name="Walker B."/>
            <person name="Young S.K."/>
            <person name="Zeng Q."/>
            <person name="Gargeya S."/>
            <person name="Fitzgerald M."/>
            <person name="Haas B."/>
            <person name="Abouelleil A."/>
            <person name="Allen A.W."/>
            <person name="Alvarado L."/>
            <person name="Arachchi H.M."/>
            <person name="Berlin A.M."/>
            <person name="Chapman S.B."/>
            <person name="Gainer-Dewar J."/>
            <person name="Goldberg J."/>
            <person name="Griggs A."/>
            <person name="Gujja S."/>
            <person name="Hansen M."/>
            <person name="Howarth C."/>
            <person name="Imamovic A."/>
            <person name="Ireland A."/>
            <person name="Larimer J."/>
            <person name="McCowan C."/>
            <person name="Murphy C."/>
            <person name="Pearson M."/>
            <person name="Poon T.W."/>
            <person name="Priest M."/>
            <person name="Roberts A."/>
            <person name="Saif S."/>
            <person name="Shea T."/>
            <person name="Sisk P."/>
            <person name="Sykes S."/>
            <person name="Wortman J."/>
            <person name="Nusbaum C."/>
            <person name="Birren B."/>
        </authorList>
    </citation>
    <scope>NUCLEOTIDE SEQUENCE [LARGE SCALE GENOMIC DNA]</scope>
    <source>
        <strain evidence="10">CBS 160.54</strain>
    </source>
</reference>
<feature type="transmembrane region" description="Helical" evidence="8">
    <location>
        <begin position="244"/>
        <end position="264"/>
    </location>
</feature>
<name>V9CZY6_9EURO</name>
<evidence type="ECO:0000256" key="3">
    <source>
        <dbReference type="ARBA" id="ARBA00022692"/>
    </source>
</evidence>
<feature type="region of interest" description="Disordered" evidence="7">
    <location>
        <begin position="891"/>
        <end position="936"/>
    </location>
</feature>
<feature type="transmembrane region" description="Helical" evidence="8">
    <location>
        <begin position="48"/>
        <end position="65"/>
    </location>
</feature>
<evidence type="ECO:0000259" key="9">
    <source>
        <dbReference type="Pfam" id="PF00999"/>
    </source>
</evidence>
<feature type="transmembrane region" description="Helical" evidence="8">
    <location>
        <begin position="285"/>
        <end position="303"/>
    </location>
</feature>
<feature type="transmembrane region" description="Helical" evidence="8">
    <location>
        <begin position="397"/>
        <end position="416"/>
    </location>
</feature>
<evidence type="ECO:0000313" key="10">
    <source>
        <dbReference type="EMBL" id="ETI19951.1"/>
    </source>
</evidence>
<feature type="transmembrane region" description="Helical" evidence="8">
    <location>
        <begin position="428"/>
        <end position="450"/>
    </location>
</feature>
<gene>
    <name evidence="10" type="ORF">G647_08966</name>
</gene>
<keyword evidence="3 8" id="KW-0812">Transmembrane</keyword>
<feature type="transmembrane region" description="Helical" evidence="8">
    <location>
        <begin position="214"/>
        <end position="238"/>
    </location>
</feature>
<feature type="transmembrane region" description="Helical" evidence="8">
    <location>
        <begin position="108"/>
        <end position="128"/>
    </location>
</feature>